<comment type="caution">
    <text evidence="9">The sequence shown here is derived from an EMBL/GenBank/DDBJ whole genome shotgun (WGS) entry which is preliminary data.</text>
</comment>
<dbReference type="EMBL" id="BLXT01001819">
    <property type="protein sequence ID" value="GFN87964.1"/>
    <property type="molecule type" value="Genomic_DNA"/>
</dbReference>
<protein>
    <recommendedName>
        <fullName evidence="8">UBZ1-type domain-containing protein</fullName>
    </recommendedName>
</protein>
<evidence type="ECO:0000313" key="9">
    <source>
        <dbReference type="EMBL" id="GFN87964.1"/>
    </source>
</evidence>
<dbReference type="Gene3D" id="6.20.250.40">
    <property type="match status" value="1"/>
</dbReference>
<feature type="domain" description="UBZ1-type" evidence="8">
    <location>
        <begin position="868"/>
        <end position="894"/>
    </location>
</feature>
<reference evidence="9 10" key="1">
    <citation type="journal article" date="2021" name="Elife">
        <title>Chloroplast acquisition without the gene transfer in kleptoplastic sea slugs, Plakobranchus ocellatus.</title>
        <authorList>
            <person name="Maeda T."/>
            <person name="Takahashi S."/>
            <person name="Yoshida T."/>
            <person name="Shimamura S."/>
            <person name="Takaki Y."/>
            <person name="Nagai Y."/>
            <person name="Toyoda A."/>
            <person name="Suzuki Y."/>
            <person name="Arimoto A."/>
            <person name="Ishii H."/>
            <person name="Satoh N."/>
            <person name="Nishiyama T."/>
            <person name="Hasebe M."/>
            <person name="Maruyama T."/>
            <person name="Minagawa J."/>
            <person name="Obokata J."/>
            <person name="Shigenobu S."/>
        </authorList>
    </citation>
    <scope>NUCLEOTIDE SEQUENCE [LARGE SCALE GENOMIC DNA]</scope>
</reference>
<dbReference type="Pfam" id="PF18112">
    <property type="entry name" value="Zn-C2H2_12"/>
    <property type="match status" value="1"/>
</dbReference>
<evidence type="ECO:0000259" key="8">
    <source>
        <dbReference type="PROSITE" id="PS51905"/>
    </source>
</evidence>
<name>A0AAV3YXN0_9GAST</name>
<evidence type="ECO:0000256" key="7">
    <source>
        <dbReference type="SAM" id="MobiDB-lite"/>
    </source>
</evidence>
<proteinExistence type="predicted"/>
<organism evidence="9 10">
    <name type="scientific">Plakobranchus ocellatus</name>
    <dbReference type="NCBI Taxonomy" id="259542"/>
    <lineage>
        <taxon>Eukaryota</taxon>
        <taxon>Metazoa</taxon>
        <taxon>Spiralia</taxon>
        <taxon>Lophotrochozoa</taxon>
        <taxon>Mollusca</taxon>
        <taxon>Gastropoda</taxon>
        <taxon>Heterobranchia</taxon>
        <taxon>Euthyneura</taxon>
        <taxon>Panpulmonata</taxon>
        <taxon>Sacoglossa</taxon>
        <taxon>Placobranchoidea</taxon>
        <taxon>Plakobranchidae</taxon>
        <taxon>Plakobranchus</taxon>
    </lineage>
</organism>
<keyword evidence="4 6" id="KW-0175">Coiled coil</keyword>
<gene>
    <name evidence="9" type="ORF">PoB_001447000</name>
</gene>
<keyword evidence="2 5" id="KW-0863">Zinc-finger</keyword>
<evidence type="ECO:0000256" key="6">
    <source>
        <dbReference type="SAM" id="Coils"/>
    </source>
</evidence>
<dbReference type="AlphaFoldDB" id="A0AAV3YXN0"/>
<evidence type="ECO:0000256" key="2">
    <source>
        <dbReference type="ARBA" id="ARBA00022771"/>
    </source>
</evidence>
<evidence type="ECO:0000256" key="4">
    <source>
        <dbReference type="ARBA" id="ARBA00023054"/>
    </source>
</evidence>
<keyword evidence="3" id="KW-0862">Zinc</keyword>
<feature type="compositionally biased region" description="Polar residues" evidence="7">
    <location>
        <begin position="586"/>
        <end position="599"/>
    </location>
</feature>
<dbReference type="Proteomes" id="UP000735302">
    <property type="component" value="Unassembled WGS sequence"/>
</dbReference>
<keyword evidence="1" id="KW-0479">Metal-binding</keyword>
<keyword evidence="10" id="KW-1185">Reference proteome</keyword>
<dbReference type="PROSITE" id="PS51905">
    <property type="entry name" value="ZF_UBZ1"/>
    <property type="match status" value="1"/>
</dbReference>
<feature type="compositionally biased region" description="Polar residues" evidence="7">
    <location>
        <begin position="420"/>
        <end position="450"/>
    </location>
</feature>
<evidence type="ECO:0000313" key="10">
    <source>
        <dbReference type="Proteomes" id="UP000735302"/>
    </source>
</evidence>
<dbReference type="InterPro" id="IPR041641">
    <property type="entry name" value="CALCOCO1/2_Zn_UBZ1"/>
</dbReference>
<dbReference type="GO" id="GO:0008270">
    <property type="term" value="F:zinc ion binding"/>
    <property type="evidence" value="ECO:0007669"/>
    <property type="project" value="UniProtKB-KW"/>
</dbReference>
<feature type="coiled-coil region" evidence="6">
    <location>
        <begin position="254"/>
        <end position="295"/>
    </location>
</feature>
<evidence type="ECO:0000256" key="5">
    <source>
        <dbReference type="PROSITE-ProRule" id="PRU01253"/>
    </source>
</evidence>
<dbReference type="CDD" id="cd21965">
    <property type="entry name" value="Zn-C2H2_CALCOCO1_TAX1BP1_like"/>
    <property type="match status" value="1"/>
</dbReference>
<feature type="region of interest" description="Disordered" evidence="7">
    <location>
        <begin position="398"/>
        <end position="452"/>
    </location>
</feature>
<sequence>MLLSTREVEHDAVKWFLQLSVLSTTALHKLDKQSLLMYKMSDTNASTSNQQNHATGDAIYENFRGSSNNTSAKQSLQEEARSPHQINGWAGGEPAIPPASPLFPKELQTVKNLQGELEESKRNEAHLHKMLKQQIAMNLRDQHQVNGSSFTVDGLPAAPASDGVVESVKDGHIRRLGRELTLLRANLHDWEVRFAAVAKERDSALQKVVSLSALLAESQQCVEDLQQKNSELSTLATMSLQRQEAAIHGSSEKEDTLKEEVDRQRAEISTLKESVQRLSRENKSLKDDAAVLNSRQPNSFGMSSGSNSVACCSQELEYLHNVVDTLKATVVEQQKKLLSLRCPQKKINQAGSAVSQSVEVQSFPIASSSSGHRAAASVAGGSMQLSATNRANETGLLKDNFGRSVDGSSAHQDIVARPTNAVTTTAVDSNNSDTGSGQNPLTRSRSNQPVQDDERINALDNVLQNLTISGGKHIPGLNRAGVQTEDKSTIGNKSVTSFVGAFANPFYPPAPESSQIKIDSPNALNTGAVSVSRENFGYSSPSVTNQSKARSQVLAANRMDLAALGARPLSKSETIAVSSGLGHPSVKTSTTQAASGDLSSAATAQDMLRILGMRQSPAASPSASTAGSAMSCHQLAQQVPVPSGMVGVGEASTALQLPRGHQPRFVFEADIETGPDIYPAVGATNPQEPLANYHQLLPTSSSAFAPQPSSSSVLSNYQTASSTSPFDRDSVQIVNKRMMGGGNMIFQQDPLVTQPFGNTLPPNQQHTTFTAQVLSPNSQQQQQQQQYMNPANSQLGQQPLFLQQDQLDPTEPRCNSDRLCPVCGQDFSRVRMEDFQAHVFECFDDAGPETMKAPGEEKLHTGDGGASDRSCPVCNANFEPSVPQAEFERHVHSHFGEENFEIIS</sequence>
<accession>A0AAV3YXN0</accession>
<evidence type="ECO:0000256" key="1">
    <source>
        <dbReference type="ARBA" id="ARBA00022723"/>
    </source>
</evidence>
<feature type="region of interest" description="Disordered" evidence="7">
    <location>
        <begin position="575"/>
        <end position="599"/>
    </location>
</feature>
<evidence type="ECO:0000256" key="3">
    <source>
        <dbReference type="ARBA" id="ARBA00022833"/>
    </source>
</evidence>